<dbReference type="SMART" id="SM00443">
    <property type="entry name" value="G_patch"/>
    <property type="match status" value="1"/>
</dbReference>
<dbReference type="GO" id="GO:0000978">
    <property type="term" value="F:RNA polymerase II cis-regulatory region sequence-specific DNA binding"/>
    <property type="evidence" value="ECO:0007669"/>
    <property type="project" value="TreeGrafter"/>
</dbReference>
<dbReference type="Pfam" id="PF01585">
    <property type="entry name" value="G-patch"/>
    <property type="match status" value="1"/>
</dbReference>
<evidence type="ECO:0000256" key="1">
    <source>
        <dbReference type="ARBA" id="ARBA00004123"/>
    </source>
</evidence>
<feature type="coiled-coil region" evidence="7">
    <location>
        <begin position="302"/>
        <end position="361"/>
    </location>
</feature>
<reference evidence="11" key="1">
    <citation type="journal article" date="2018" name="Nat. Microbiol.">
        <title>Leveraging single-cell genomics to expand the fungal tree of life.</title>
        <authorList>
            <person name="Ahrendt S.R."/>
            <person name="Quandt C.A."/>
            <person name="Ciobanu D."/>
            <person name="Clum A."/>
            <person name="Salamov A."/>
            <person name="Andreopoulos B."/>
            <person name="Cheng J.F."/>
            <person name="Woyke T."/>
            <person name="Pelin A."/>
            <person name="Henrissat B."/>
            <person name="Reynolds N.K."/>
            <person name="Benny G.L."/>
            <person name="Smith M.E."/>
            <person name="James T.Y."/>
            <person name="Grigoriev I.V."/>
        </authorList>
    </citation>
    <scope>NUCLEOTIDE SEQUENCE [LARGE SCALE GENOMIC DNA]</scope>
</reference>
<sequence>LLLTPPTPESKPCACAAPSCANSHGLEVDIGHLLPIAVLDVARLRVDARALAAFDGLWYPCSVVDVDGRGGFSVVFDGFEGERTWVGPEEIVPLVGLEDEEDVEERGGGRDEDTSTEEGEDDGESEEENGSVSCGIGALGTPSAGSDGTPFGDWEAHTKGIGSRLMLKMGYRMGSGLGRHAEGIVRPVEVRILSSGKGLGHSGMKRKRTSTPHSGSGASTPGRKRGKTGSDAGSISSASASTVFDFLNGSLNARHRPVPSPSSSHAPTPVREPSALPKPGTSTATANAKATNLKLCRAQDNIAALRKELAKLRESHQRNERRDPKVAAALKIRIDEVTTAIESLQRREKALEAARDADKSKKKMLVF</sequence>
<dbReference type="InterPro" id="IPR000467">
    <property type="entry name" value="G_patch_dom"/>
</dbReference>
<keyword evidence="5" id="KW-0238">DNA-binding</keyword>
<organism evidence="10 11">
    <name type="scientific">Blyttiomyces helicus</name>
    <dbReference type="NCBI Taxonomy" id="388810"/>
    <lineage>
        <taxon>Eukaryota</taxon>
        <taxon>Fungi</taxon>
        <taxon>Fungi incertae sedis</taxon>
        <taxon>Chytridiomycota</taxon>
        <taxon>Chytridiomycota incertae sedis</taxon>
        <taxon>Chytridiomycetes</taxon>
        <taxon>Chytridiomycetes incertae sedis</taxon>
        <taxon>Blyttiomyces</taxon>
    </lineage>
</organism>
<evidence type="ECO:0000256" key="7">
    <source>
        <dbReference type="SAM" id="Coils"/>
    </source>
</evidence>
<keyword evidence="6" id="KW-0539">Nucleus</keyword>
<feature type="domain" description="G-patch" evidence="9">
    <location>
        <begin position="158"/>
        <end position="204"/>
    </location>
</feature>
<keyword evidence="3" id="KW-0863">Zinc-finger</keyword>
<dbReference type="OrthoDB" id="4822at2759"/>
<evidence type="ECO:0000313" key="10">
    <source>
        <dbReference type="EMBL" id="RKO83391.1"/>
    </source>
</evidence>
<evidence type="ECO:0000256" key="4">
    <source>
        <dbReference type="ARBA" id="ARBA00022833"/>
    </source>
</evidence>
<evidence type="ECO:0000256" key="8">
    <source>
        <dbReference type="SAM" id="MobiDB-lite"/>
    </source>
</evidence>
<feature type="non-terminal residue" evidence="10">
    <location>
        <position position="1"/>
    </location>
</feature>
<keyword evidence="7" id="KW-0175">Coiled coil</keyword>
<dbReference type="PANTHER" id="PTHR46297">
    <property type="entry name" value="ZINC FINGER CCCH-TYPE WITH G PATCH DOMAIN-CONTAINING PROTEIN"/>
    <property type="match status" value="1"/>
</dbReference>
<keyword evidence="2" id="KW-0479">Metal-binding</keyword>
<dbReference type="CDD" id="cd20384">
    <property type="entry name" value="Tudor_ZGPAT"/>
    <property type="match status" value="1"/>
</dbReference>
<dbReference type="GO" id="GO:0008270">
    <property type="term" value="F:zinc ion binding"/>
    <property type="evidence" value="ECO:0007669"/>
    <property type="project" value="UniProtKB-KW"/>
</dbReference>
<feature type="region of interest" description="Disordered" evidence="8">
    <location>
        <begin position="195"/>
        <end position="235"/>
    </location>
</feature>
<comment type="subcellular location">
    <subcellularLocation>
        <location evidence="1">Nucleus</location>
    </subcellularLocation>
</comment>
<feature type="region of interest" description="Disordered" evidence="8">
    <location>
        <begin position="252"/>
        <end position="287"/>
    </location>
</feature>
<evidence type="ECO:0000256" key="2">
    <source>
        <dbReference type="ARBA" id="ARBA00022723"/>
    </source>
</evidence>
<proteinExistence type="predicted"/>
<evidence type="ECO:0000313" key="11">
    <source>
        <dbReference type="Proteomes" id="UP000269721"/>
    </source>
</evidence>
<evidence type="ECO:0000256" key="3">
    <source>
        <dbReference type="ARBA" id="ARBA00022771"/>
    </source>
</evidence>
<dbReference type="Proteomes" id="UP000269721">
    <property type="component" value="Unassembled WGS sequence"/>
</dbReference>
<evidence type="ECO:0000259" key="9">
    <source>
        <dbReference type="PROSITE" id="PS50174"/>
    </source>
</evidence>
<feature type="region of interest" description="Disordered" evidence="8">
    <location>
        <begin position="90"/>
        <end position="155"/>
    </location>
</feature>
<dbReference type="GO" id="GO:0001227">
    <property type="term" value="F:DNA-binding transcription repressor activity, RNA polymerase II-specific"/>
    <property type="evidence" value="ECO:0007669"/>
    <property type="project" value="TreeGrafter"/>
</dbReference>
<feature type="compositionally biased region" description="Acidic residues" evidence="8">
    <location>
        <begin position="114"/>
        <end position="129"/>
    </location>
</feature>
<gene>
    <name evidence="10" type="ORF">BDK51DRAFT_44021</name>
</gene>
<evidence type="ECO:0000256" key="6">
    <source>
        <dbReference type="ARBA" id="ARBA00023242"/>
    </source>
</evidence>
<dbReference type="EMBL" id="ML001293">
    <property type="protein sequence ID" value="RKO83391.1"/>
    <property type="molecule type" value="Genomic_DNA"/>
</dbReference>
<name>A0A4P9VUV8_9FUNG</name>
<keyword evidence="11" id="KW-1185">Reference proteome</keyword>
<protein>
    <recommendedName>
        <fullName evidence="9">G-patch domain-containing protein</fullName>
    </recommendedName>
</protein>
<keyword evidence="4" id="KW-0862">Zinc</keyword>
<dbReference type="GO" id="GO:0005634">
    <property type="term" value="C:nucleus"/>
    <property type="evidence" value="ECO:0007669"/>
    <property type="project" value="UniProtKB-SubCell"/>
</dbReference>
<dbReference type="AlphaFoldDB" id="A0A4P9VUV8"/>
<evidence type="ECO:0000256" key="5">
    <source>
        <dbReference type="ARBA" id="ARBA00023125"/>
    </source>
</evidence>
<accession>A0A4P9VUV8</accession>
<dbReference type="PROSITE" id="PS50174">
    <property type="entry name" value="G_PATCH"/>
    <property type="match status" value="1"/>
</dbReference>
<dbReference type="PANTHER" id="PTHR46297:SF1">
    <property type="entry name" value="ZINC FINGER CCCH-TYPE WITH G PATCH DOMAIN-CONTAINING PROTEIN"/>
    <property type="match status" value="1"/>
</dbReference>